<dbReference type="InterPro" id="IPR032095">
    <property type="entry name" value="Sacchrp_dh-like_C"/>
</dbReference>
<dbReference type="EMBL" id="VITH01000014">
    <property type="protein sequence ID" value="TWA77741.1"/>
    <property type="molecule type" value="Genomic_DNA"/>
</dbReference>
<comment type="caution">
    <text evidence="4">The sequence shown here is derived from an EMBL/GenBank/DDBJ whole genome shotgun (WGS) entry which is preliminary data.</text>
</comment>
<dbReference type="InterPro" id="IPR005097">
    <property type="entry name" value="Sacchrp_dh_NADP-bd"/>
</dbReference>
<dbReference type="RefSeq" id="WP_145689351.1">
    <property type="nucleotide sequence ID" value="NZ_VITH01000014.1"/>
</dbReference>
<protein>
    <submittedName>
        <fullName evidence="4">Saccharopine dehydrogenase-like NADP-dependent oxidoreductase</fullName>
    </submittedName>
</protein>
<evidence type="ECO:0000259" key="2">
    <source>
        <dbReference type="Pfam" id="PF03435"/>
    </source>
</evidence>
<evidence type="ECO:0000313" key="4">
    <source>
        <dbReference type="EMBL" id="TWA77741.1"/>
    </source>
</evidence>
<dbReference type="Pfam" id="PF03435">
    <property type="entry name" value="Sacchrp_dh_NADP"/>
    <property type="match status" value="1"/>
</dbReference>
<dbReference type="PANTHER" id="PTHR11133">
    <property type="entry name" value="SACCHAROPINE DEHYDROGENASE"/>
    <property type="match status" value="1"/>
</dbReference>
<proteinExistence type="predicted"/>
<name>A0A560BYQ6_AZOBR</name>
<dbReference type="InterPro" id="IPR051168">
    <property type="entry name" value="AASS"/>
</dbReference>
<accession>A0A560BYQ6</accession>
<reference evidence="4 5" key="1">
    <citation type="submission" date="2019-06" db="EMBL/GenBank/DDBJ databases">
        <title>Genomic Encyclopedia of Type Strains, Phase IV (KMG-V): Genome sequencing to study the core and pangenomes of soil and plant-associated prokaryotes.</title>
        <authorList>
            <person name="Whitman W."/>
        </authorList>
    </citation>
    <scope>NUCLEOTIDE SEQUENCE [LARGE SCALE GENOMIC DNA]</scope>
    <source>
        <strain evidence="4 5">BR 11650</strain>
    </source>
</reference>
<feature type="domain" description="Saccharopine dehydrogenase NADP binding" evidence="2">
    <location>
        <begin position="4"/>
        <end position="100"/>
    </location>
</feature>
<evidence type="ECO:0000256" key="1">
    <source>
        <dbReference type="ARBA" id="ARBA00023002"/>
    </source>
</evidence>
<gene>
    <name evidence="4" type="ORF">FBZ83_11472</name>
</gene>
<dbReference type="Pfam" id="PF16653">
    <property type="entry name" value="Sacchrp_dh_C"/>
    <property type="match status" value="1"/>
</dbReference>
<sequence>MRDILLMGGGKIGETIGDFLKATGDYRVTVADRSADALERLPAHPRMETRVVDAADPAGLAEAMHGKFAVLSALPYHLTVGVAEAARDAGTHYLDLTEDVASTRRVKELADGARSAFIPQCGLAPGFISIVANDVASRFDTLDTVRMRVGALPKYPSNALNYNLTWSTEGVINEYLEPCEAIVEGRLVSVPPLEEREEFSLDGVLYEAFNTSGGLGTLCETLAGKVRTLNYRSVRYPGHRDLMKALLHDLRLGSRRELLKDILEHSIPATLQDVVLIFVTVTGTKRGRLLQETYANKIYGREIGGTFYNGIQITTASGMCAVLDLLADGTLPQRGFVKQEEVRYADFIANRFGRNYAMTDAAPQQGSQQGVQPGAGRAA</sequence>
<dbReference type="InterPro" id="IPR036291">
    <property type="entry name" value="NAD(P)-bd_dom_sf"/>
</dbReference>
<dbReference type="Gene3D" id="3.40.50.720">
    <property type="entry name" value="NAD(P)-binding Rossmann-like Domain"/>
    <property type="match status" value="1"/>
</dbReference>
<feature type="domain" description="Saccharopine dehydrogenase-like C-terminal" evidence="3">
    <location>
        <begin position="122"/>
        <end position="342"/>
    </location>
</feature>
<dbReference type="Gene3D" id="3.30.360.10">
    <property type="entry name" value="Dihydrodipicolinate Reductase, domain 2"/>
    <property type="match status" value="1"/>
</dbReference>
<keyword evidence="1" id="KW-0560">Oxidoreductase</keyword>
<dbReference type="PANTHER" id="PTHR11133:SF22">
    <property type="entry name" value="ALPHA-AMINOADIPIC SEMIALDEHYDE SYNTHASE, MITOCHONDRIAL"/>
    <property type="match status" value="1"/>
</dbReference>
<dbReference type="AlphaFoldDB" id="A0A560BYQ6"/>
<evidence type="ECO:0000313" key="5">
    <source>
        <dbReference type="Proteomes" id="UP000318529"/>
    </source>
</evidence>
<organism evidence="4 5">
    <name type="scientific">Azospirillum brasilense</name>
    <dbReference type="NCBI Taxonomy" id="192"/>
    <lineage>
        <taxon>Bacteria</taxon>
        <taxon>Pseudomonadati</taxon>
        <taxon>Pseudomonadota</taxon>
        <taxon>Alphaproteobacteria</taxon>
        <taxon>Rhodospirillales</taxon>
        <taxon>Azospirillaceae</taxon>
        <taxon>Azospirillum</taxon>
    </lineage>
</organism>
<dbReference type="SUPFAM" id="SSF55347">
    <property type="entry name" value="Glyceraldehyde-3-phosphate dehydrogenase-like, C-terminal domain"/>
    <property type="match status" value="1"/>
</dbReference>
<dbReference type="Proteomes" id="UP000318529">
    <property type="component" value="Unassembled WGS sequence"/>
</dbReference>
<dbReference type="SUPFAM" id="SSF51735">
    <property type="entry name" value="NAD(P)-binding Rossmann-fold domains"/>
    <property type="match status" value="1"/>
</dbReference>
<dbReference type="GO" id="GO:0016491">
    <property type="term" value="F:oxidoreductase activity"/>
    <property type="evidence" value="ECO:0007669"/>
    <property type="project" value="UniProtKB-KW"/>
</dbReference>
<evidence type="ECO:0000259" key="3">
    <source>
        <dbReference type="Pfam" id="PF16653"/>
    </source>
</evidence>